<organism evidence="2 3">
    <name type="scientific">Prorocentrum cordatum</name>
    <dbReference type="NCBI Taxonomy" id="2364126"/>
    <lineage>
        <taxon>Eukaryota</taxon>
        <taxon>Sar</taxon>
        <taxon>Alveolata</taxon>
        <taxon>Dinophyceae</taxon>
        <taxon>Prorocentrales</taxon>
        <taxon>Prorocentraceae</taxon>
        <taxon>Prorocentrum</taxon>
    </lineage>
</organism>
<keyword evidence="3" id="KW-1185">Reference proteome</keyword>
<proteinExistence type="predicted"/>
<accession>A0ABN9XCC0</accession>
<dbReference type="EMBL" id="CAUYUJ010020296">
    <property type="protein sequence ID" value="CAK0897223.1"/>
    <property type="molecule type" value="Genomic_DNA"/>
</dbReference>
<name>A0ABN9XCC0_9DINO</name>
<gene>
    <name evidence="2" type="ORF">PCOR1329_LOCUS75469</name>
</gene>
<evidence type="ECO:0000313" key="2">
    <source>
        <dbReference type="EMBL" id="CAK0897223.1"/>
    </source>
</evidence>
<feature type="region of interest" description="Disordered" evidence="1">
    <location>
        <begin position="299"/>
        <end position="339"/>
    </location>
</feature>
<feature type="non-terminal residue" evidence="2">
    <location>
        <position position="476"/>
    </location>
</feature>
<evidence type="ECO:0000256" key="1">
    <source>
        <dbReference type="SAM" id="MobiDB-lite"/>
    </source>
</evidence>
<dbReference type="Proteomes" id="UP001189429">
    <property type="component" value="Unassembled WGS sequence"/>
</dbReference>
<evidence type="ECO:0000313" key="3">
    <source>
        <dbReference type="Proteomes" id="UP001189429"/>
    </source>
</evidence>
<comment type="caution">
    <text evidence="2">The sequence shown here is derived from an EMBL/GenBank/DDBJ whole genome shotgun (WGS) entry which is preliminary data.</text>
</comment>
<feature type="compositionally biased region" description="Acidic residues" evidence="1">
    <location>
        <begin position="300"/>
        <end position="309"/>
    </location>
</feature>
<reference evidence="2" key="1">
    <citation type="submission" date="2023-10" db="EMBL/GenBank/DDBJ databases">
        <authorList>
            <person name="Chen Y."/>
            <person name="Shah S."/>
            <person name="Dougan E. K."/>
            <person name="Thang M."/>
            <person name="Chan C."/>
        </authorList>
    </citation>
    <scope>NUCLEOTIDE SEQUENCE [LARGE SCALE GENOMIC DNA]</scope>
</reference>
<protein>
    <recommendedName>
        <fullName evidence="4">RNA-directed RNA polymerase</fullName>
    </recommendedName>
</protein>
<sequence>MPILRYPPHVGLPALETTHPFHFRLNPAIMLGPQCNHDLAVLLRFCELPANDADLPCESRVAQVKAAMAEAMGDHEYYASAYSAKSQPHADGLKMTLAASLERKERAAQLAAAKDMVDDQEKARNLLHTLVAATNNRMHKGFPEMISYLLGEPIAHSSHAFVPVFFGKFLVIVRATMSQAARGEPLQTDHSQPRPYTTKLTPANLHIGELDYVHRPQELEHFPLYFFFASCDAKMPVGKKPPPESLRWLRGGGRRQYTAAPVTSATYDRVPLRGAPTDAEPNGEVLYKYAAKAAANDPDTLLESDDNSDDDIHPPDIPLDDEDKDHPAPTPRHRAPDPASLLCGIFPEGVEMDDVIAPAAWQRSTAAEAKYIAEFMRENSARLRAASGAASLTAADRQADFFKIIDTWKAETTTRPQKSTQETPDGLQCRLQKAMADGRSSAFPPVPPRARTAVLDACVHLLRAGVLNVVDMPEIN</sequence>
<evidence type="ECO:0008006" key="4">
    <source>
        <dbReference type="Google" id="ProtNLM"/>
    </source>
</evidence>